<feature type="transmembrane region" description="Helical" evidence="1">
    <location>
        <begin position="54"/>
        <end position="80"/>
    </location>
</feature>
<comment type="caution">
    <text evidence="2">The sequence shown here is derived from an EMBL/GenBank/DDBJ whole genome shotgun (WGS) entry which is preliminary data.</text>
</comment>
<evidence type="ECO:0000256" key="1">
    <source>
        <dbReference type="SAM" id="Phobius"/>
    </source>
</evidence>
<reference evidence="3" key="1">
    <citation type="submission" date="2017-09" db="EMBL/GenBank/DDBJ databases">
        <title>FDA dAtabase for Regulatory Grade micrObial Sequences (FDA-ARGOS): Supporting development and validation of Infectious Disease Dx tests.</title>
        <authorList>
            <person name="Minogue T."/>
            <person name="Wolcott M."/>
            <person name="Wasieloski L."/>
            <person name="Aguilar W."/>
            <person name="Moore D."/>
            <person name="Tallon L."/>
            <person name="Sadzewicz L."/>
            <person name="Ott S."/>
            <person name="Zhao X."/>
            <person name="Nagaraj S."/>
            <person name="Vavikolanu K."/>
            <person name="Aluvathingal J."/>
            <person name="Nadendla S."/>
            <person name="Sichtig H."/>
        </authorList>
    </citation>
    <scope>NUCLEOTIDE SEQUENCE [LARGE SCALE GENOMIC DNA]</scope>
    <source>
        <strain evidence="3">FDAARGOS_390</strain>
    </source>
</reference>
<keyword evidence="1" id="KW-1133">Transmembrane helix</keyword>
<proteinExistence type="predicted"/>
<accession>A0A2A7SKF1</accession>
<evidence type="ECO:0000313" key="3">
    <source>
        <dbReference type="Proteomes" id="UP000220629"/>
    </source>
</evidence>
<keyword evidence="1" id="KW-0812">Transmembrane</keyword>
<dbReference type="AlphaFoldDB" id="A0A2A7SKF1"/>
<gene>
    <name evidence="2" type="ORF">CRM94_13085</name>
</gene>
<organism evidence="2 3">
    <name type="scientific">Burkholderia gladioli</name>
    <name type="common">Pseudomonas marginata</name>
    <name type="synonym">Phytomonas marginata</name>
    <dbReference type="NCBI Taxonomy" id="28095"/>
    <lineage>
        <taxon>Bacteria</taxon>
        <taxon>Pseudomonadati</taxon>
        <taxon>Pseudomonadota</taxon>
        <taxon>Betaproteobacteria</taxon>
        <taxon>Burkholderiales</taxon>
        <taxon>Burkholderiaceae</taxon>
        <taxon>Burkholderia</taxon>
    </lineage>
</organism>
<keyword evidence="1" id="KW-0472">Membrane</keyword>
<sequence>MDAVLPIDAYLRYGVLPVWLAAGLADWWCHRRSRIEATSGLRESLLHLAQLAEVGIPLLAALCLVPGPGVLAMMLAGLALHEWTALRDVACAVSRREVTPLEQHVHSFLEMLPVVSTSMVAWAVLARVLHEGIGPAGFALRWRDPPQPYLSLLLVAVLLFAVLPYGEECLRDIRWARAARHGRATATDLSGVSEHER</sequence>
<dbReference type="EMBL" id="PDDY01000001">
    <property type="protein sequence ID" value="PEH43750.1"/>
    <property type="molecule type" value="Genomic_DNA"/>
</dbReference>
<name>A0A2A7SKF1_BURGA</name>
<evidence type="ECO:0000313" key="2">
    <source>
        <dbReference type="EMBL" id="PEH43750.1"/>
    </source>
</evidence>
<dbReference type="Proteomes" id="UP000220629">
    <property type="component" value="Unassembled WGS sequence"/>
</dbReference>
<feature type="transmembrane region" description="Helical" evidence="1">
    <location>
        <begin position="149"/>
        <end position="166"/>
    </location>
</feature>
<dbReference type="RefSeq" id="WP_096752881.1">
    <property type="nucleotide sequence ID" value="NZ_CADEPO010000003.1"/>
</dbReference>
<protein>
    <submittedName>
        <fullName evidence="2">Diguanylate cyclase</fullName>
    </submittedName>
</protein>